<dbReference type="OrthoDB" id="2857442at2"/>
<dbReference type="Proteomes" id="UP000231932">
    <property type="component" value="Chromosome"/>
</dbReference>
<dbReference type="AlphaFoldDB" id="A0A2K8N4J4"/>
<evidence type="ECO:0000256" key="1">
    <source>
        <dbReference type="SAM" id="Phobius"/>
    </source>
</evidence>
<proteinExistence type="predicted"/>
<dbReference type="EMBL" id="CP024955">
    <property type="protein sequence ID" value="ATY84313.1"/>
    <property type="molecule type" value="Genomic_DNA"/>
</dbReference>
<keyword evidence="3" id="KW-1185">Reference proteome</keyword>
<accession>A0A2K8N4J4</accession>
<name>A0A2K8N4J4_9BACL</name>
<evidence type="ECO:0000313" key="2">
    <source>
        <dbReference type="EMBL" id="ATY84313.1"/>
    </source>
</evidence>
<feature type="transmembrane region" description="Helical" evidence="1">
    <location>
        <begin position="133"/>
        <end position="154"/>
    </location>
</feature>
<feature type="transmembrane region" description="Helical" evidence="1">
    <location>
        <begin position="63"/>
        <end position="86"/>
    </location>
</feature>
<evidence type="ECO:0000313" key="3">
    <source>
        <dbReference type="Proteomes" id="UP000231932"/>
    </source>
</evidence>
<organism evidence="2 3">
    <name type="scientific">Kyrpidia spormannii</name>
    <dbReference type="NCBI Taxonomy" id="2055160"/>
    <lineage>
        <taxon>Bacteria</taxon>
        <taxon>Bacillati</taxon>
        <taxon>Bacillota</taxon>
        <taxon>Bacilli</taxon>
        <taxon>Bacillales</taxon>
        <taxon>Alicyclobacillaceae</taxon>
        <taxon>Kyrpidia</taxon>
    </lineage>
</organism>
<dbReference type="KEGG" id="kyr:CVV65_04575"/>
<gene>
    <name evidence="2" type="ORF">CVV65_04575</name>
</gene>
<sequence>MDTLGHGFWMYAIFRKRRDVPFLVAGALAPDLWLWSAGLFMILTGRGGTLLRQGLDGLMGRPWVFAGDSLSHSLPLWSAVMVAALIGRFRAAAAVAAGAALHIAVDLFTHRQFAPAYLYPFWSRPIAGWVESGSWWFVGGDLAAMAAVFLFHWLRQRDTMKTG</sequence>
<keyword evidence="1" id="KW-0812">Transmembrane</keyword>
<dbReference type="RefSeq" id="WP_100667138.1">
    <property type="nucleotide sequence ID" value="NZ_CP024955.1"/>
</dbReference>
<keyword evidence="1" id="KW-1133">Transmembrane helix</keyword>
<keyword evidence="1" id="KW-0472">Membrane</keyword>
<feature type="transmembrane region" description="Helical" evidence="1">
    <location>
        <begin position="20"/>
        <end position="43"/>
    </location>
</feature>
<reference evidence="3" key="1">
    <citation type="submission" date="2017-11" db="EMBL/GenBank/DDBJ databases">
        <title>Complete Genome Sequence of Kyrpidia sp. Strain EA-1, a thermophilic, hydrogen-oxidizing Bacterium, isolated from the Azores.</title>
        <authorList>
            <person name="Reiner J.E."/>
            <person name="Lapp C.J."/>
            <person name="Bunk B."/>
            <person name="Gescher J."/>
        </authorList>
    </citation>
    <scope>NUCLEOTIDE SEQUENCE [LARGE SCALE GENOMIC DNA]</scope>
    <source>
        <strain evidence="3">EA-1</strain>
    </source>
</reference>
<evidence type="ECO:0008006" key="4">
    <source>
        <dbReference type="Google" id="ProtNLM"/>
    </source>
</evidence>
<protein>
    <recommendedName>
        <fullName evidence="4">Metal-dependent hydrolase</fullName>
    </recommendedName>
</protein>
<feature type="transmembrane region" description="Helical" evidence="1">
    <location>
        <begin position="93"/>
        <end position="113"/>
    </location>
</feature>